<keyword evidence="1" id="KW-0812">Transmembrane</keyword>
<evidence type="ECO:0000313" key="2">
    <source>
        <dbReference type="EMBL" id="RRT53222.1"/>
    </source>
</evidence>
<dbReference type="EMBL" id="AMZH03011247">
    <property type="protein sequence ID" value="RRT53222.1"/>
    <property type="molecule type" value="Genomic_DNA"/>
</dbReference>
<dbReference type="AlphaFoldDB" id="A0A426YND7"/>
<evidence type="ECO:0000256" key="1">
    <source>
        <dbReference type="SAM" id="Phobius"/>
    </source>
</evidence>
<feature type="transmembrane region" description="Helical" evidence="1">
    <location>
        <begin position="112"/>
        <end position="136"/>
    </location>
</feature>
<protein>
    <submittedName>
        <fullName evidence="2">Uncharacterized protein</fullName>
    </submittedName>
</protein>
<organism evidence="2 3">
    <name type="scientific">Ensete ventricosum</name>
    <name type="common">Abyssinian banana</name>
    <name type="synonym">Musa ensete</name>
    <dbReference type="NCBI Taxonomy" id="4639"/>
    <lineage>
        <taxon>Eukaryota</taxon>
        <taxon>Viridiplantae</taxon>
        <taxon>Streptophyta</taxon>
        <taxon>Embryophyta</taxon>
        <taxon>Tracheophyta</taxon>
        <taxon>Spermatophyta</taxon>
        <taxon>Magnoliopsida</taxon>
        <taxon>Liliopsida</taxon>
        <taxon>Zingiberales</taxon>
        <taxon>Musaceae</taxon>
        <taxon>Ensete</taxon>
    </lineage>
</organism>
<gene>
    <name evidence="2" type="ORF">B296_00010320</name>
</gene>
<feature type="non-terminal residue" evidence="2">
    <location>
        <position position="169"/>
    </location>
</feature>
<proteinExistence type="predicted"/>
<reference evidence="2 3" key="1">
    <citation type="journal article" date="2014" name="Agronomy (Basel)">
        <title>A Draft Genome Sequence for Ensete ventricosum, the Drought-Tolerant Tree Against Hunger.</title>
        <authorList>
            <person name="Harrison J."/>
            <person name="Moore K.A."/>
            <person name="Paszkiewicz K."/>
            <person name="Jones T."/>
            <person name="Grant M."/>
            <person name="Ambacheew D."/>
            <person name="Muzemil S."/>
            <person name="Studholme D.J."/>
        </authorList>
    </citation>
    <scope>NUCLEOTIDE SEQUENCE [LARGE SCALE GENOMIC DNA]</scope>
</reference>
<name>A0A426YND7_ENSVE</name>
<evidence type="ECO:0000313" key="3">
    <source>
        <dbReference type="Proteomes" id="UP000287651"/>
    </source>
</evidence>
<accession>A0A426YND7</accession>
<keyword evidence="1" id="KW-1133">Transmembrane helix</keyword>
<sequence>MEIWLLRLPRNRVHCVVGRLGLFLRGFIFGFEAFFRWFAALILYWFSHEELVATFDLKSHTYNDLVVEEVICAARIDENGDRLLFKKSSNFHRLRVGVAGQRVHCLVGRLGLFLYGFIFGFEAFIRWLAVLILYWFNHEERPFLQQCSWLNGSSQCQHNPLAERSVTNG</sequence>
<dbReference type="Proteomes" id="UP000287651">
    <property type="component" value="Unassembled WGS sequence"/>
</dbReference>
<keyword evidence="1" id="KW-0472">Membrane</keyword>
<feature type="transmembrane region" description="Helical" evidence="1">
    <location>
        <begin position="20"/>
        <end position="46"/>
    </location>
</feature>
<comment type="caution">
    <text evidence="2">The sequence shown here is derived from an EMBL/GenBank/DDBJ whole genome shotgun (WGS) entry which is preliminary data.</text>
</comment>